<dbReference type="OrthoDB" id="3649348at2759"/>
<dbReference type="InParanoid" id="A0A1J7JNZ2"/>
<proteinExistence type="predicted"/>
<accession>A0A1J7JNZ2</accession>
<dbReference type="Proteomes" id="UP000182658">
    <property type="component" value="Unassembled WGS sequence"/>
</dbReference>
<reference evidence="1 2" key="1">
    <citation type="submission" date="2016-10" db="EMBL/GenBank/DDBJ databases">
        <title>Draft genome sequence of Coniochaeta ligniaria NRRL30616, a lignocellulolytic fungus for bioabatement of inhibitors in plant biomass hydrolysates.</title>
        <authorList>
            <consortium name="DOE Joint Genome Institute"/>
            <person name="Jimenez D.J."/>
            <person name="Hector R.E."/>
            <person name="Riley R."/>
            <person name="Sun H."/>
            <person name="Grigoriev I.V."/>
            <person name="Van Elsas J.D."/>
            <person name="Nichols N.N."/>
        </authorList>
    </citation>
    <scope>NUCLEOTIDE SEQUENCE [LARGE SCALE GENOMIC DNA]</scope>
    <source>
        <strain evidence="1 2">NRRL 30616</strain>
    </source>
</reference>
<evidence type="ECO:0000313" key="1">
    <source>
        <dbReference type="EMBL" id="OIW29458.1"/>
    </source>
</evidence>
<keyword evidence="2" id="KW-1185">Reference proteome</keyword>
<sequence length="140" mass="14698">MATPTPVATYGRDAKIAEAIRQKLLPDIDVVHICLDLPSASTELPALCAGDLSALPSSGLGSNAGRPQPERRVPVAVFFGGGIPEAEMERVQRLVGDKGGDDAVKVRFLRITREEVLAAGAAGPDPEVIARLYRSKVAGL</sequence>
<protein>
    <submittedName>
        <fullName evidence="1">Uncharacterized protein</fullName>
    </submittedName>
</protein>
<dbReference type="EMBL" id="KV875097">
    <property type="protein sequence ID" value="OIW29458.1"/>
    <property type="molecule type" value="Genomic_DNA"/>
</dbReference>
<organism evidence="1 2">
    <name type="scientific">Coniochaeta ligniaria NRRL 30616</name>
    <dbReference type="NCBI Taxonomy" id="1408157"/>
    <lineage>
        <taxon>Eukaryota</taxon>
        <taxon>Fungi</taxon>
        <taxon>Dikarya</taxon>
        <taxon>Ascomycota</taxon>
        <taxon>Pezizomycotina</taxon>
        <taxon>Sordariomycetes</taxon>
        <taxon>Sordariomycetidae</taxon>
        <taxon>Coniochaetales</taxon>
        <taxon>Coniochaetaceae</taxon>
        <taxon>Coniochaeta</taxon>
    </lineage>
</organism>
<evidence type="ECO:0000313" key="2">
    <source>
        <dbReference type="Proteomes" id="UP000182658"/>
    </source>
</evidence>
<name>A0A1J7JNZ2_9PEZI</name>
<gene>
    <name evidence="1" type="ORF">CONLIGDRAFT_680307</name>
</gene>
<dbReference type="AlphaFoldDB" id="A0A1J7JNZ2"/>